<accession>A0ABW2RWG0</accession>
<dbReference type="PANTHER" id="PTHR48207:SF3">
    <property type="entry name" value="SUCCINATE--HYDROXYMETHYLGLUTARATE COA-TRANSFERASE"/>
    <property type="match status" value="1"/>
</dbReference>
<sequence>MPSTPGNAVDGFLAGVPNERDELAGGGAQLTTPNGPLSGVLVVDLSRALAGPHAAMMLGDLGARVIKVESPDGGDDTRSWGPPFVPDSDGTQHSTYFLSCNRNKESIALDLKSEDGRGTLAELVRRADVLIENFRPGVLDRLGFSMHQLHELNPRLVVLSITGFGHDGPEGTRPGYDQIAQGEAGLMSLTGASRDEPTRVGVPIGDLLAGMNGAYGVVAALHERNATGRGRVVRTSLLAAIVGVHAFQGTRYTVAGEVPRPTGGHHPSISPYGLFHSSDGLVQIAVGSEGLWRRFAPAFGLDRPEWSTNPQRVADRAAVTAAVDEKFRAYPSAELLARLDALGVPAGRVRDLAEVYTWEQTRSQGLLIEVDHAALGPITLPGPPLRFDDDVAGAAVRASHAAPPTLDQHGDSIRQWLAEAGS</sequence>
<name>A0ABW2RWG0_9NOCA</name>
<protein>
    <submittedName>
        <fullName evidence="2">CaiB/BaiF CoA transferase family protein</fullName>
    </submittedName>
</protein>
<dbReference type="Pfam" id="PF02515">
    <property type="entry name" value="CoA_transf_3"/>
    <property type="match status" value="1"/>
</dbReference>
<dbReference type="RefSeq" id="WP_378403784.1">
    <property type="nucleotide sequence ID" value="NZ_JBHTCS010000011.1"/>
</dbReference>
<dbReference type="Gene3D" id="3.30.1540.10">
    <property type="entry name" value="formyl-coa transferase, domain 3"/>
    <property type="match status" value="1"/>
</dbReference>
<evidence type="ECO:0000313" key="3">
    <source>
        <dbReference type="Proteomes" id="UP001596484"/>
    </source>
</evidence>
<dbReference type="EMBL" id="JBHTCS010000011">
    <property type="protein sequence ID" value="MFC7448075.1"/>
    <property type="molecule type" value="Genomic_DNA"/>
</dbReference>
<dbReference type="PANTHER" id="PTHR48207">
    <property type="entry name" value="SUCCINATE--HYDROXYMETHYLGLUTARATE COA-TRANSFERASE"/>
    <property type="match status" value="1"/>
</dbReference>
<dbReference type="InterPro" id="IPR044855">
    <property type="entry name" value="CoA-Trfase_III_dom3_sf"/>
</dbReference>
<dbReference type="Proteomes" id="UP001596484">
    <property type="component" value="Unassembled WGS sequence"/>
</dbReference>
<keyword evidence="1 2" id="KW-0808">Transferase</keyword>
<dbReference type="GO" id="GO:0016740">
    <property type="term" value="F:transferase activity"/>
    <property type="evidence" value="ECO:0007669"/>
    <property type="project" value="UniProtKB-KW"/>
</dbReference>
<proteinExistence type="predicted"/>
<organism evidence="2 3">
    <name type="scientific">Rhodococcus daqingensis</name>
    <dbReference type="NCBI Taxonomy" id="2479363"/>
    <lineage>
        <taxon>Bacteria</taxon>
        <taxon>Bacillati</taxon>
        <taxon>Actinomycetota</taxon>
        <taxon>Actinomycetes</taxon>
        <taxon>Mycobacteriales</taxon>
        <taxon>Nocardiaceae</taxon>
        <taxon>Rhodococcus</taxon>
    </lineage>
</organism>
<dbReference type="InterPro" id="IPR023606">
    <property type="entry name" value="CoA-Trfase_III_dom_1_sf"/>
</dbReference>
<dbReference type="InterPro" id="IPR050483">
    <property type="entry name" value="CoA-transferase_III_domain"/>
</dbReference>
<keyword evidence="3" id="KW-1185">Reference proteome</keyword>
<gene>
    <name evidence="2" type="ORF">ACFQS9_09255</name>
</gene>
<comment type="caution">
    <text evidence="2">The sequence shown here is derived from an EMBL/GenBank/DDBJ whole genome shotgun (WGS) entry which is preliminary data.</text>
</comment>
<evidence type="ECO:0000313" key="2">
    <source>
        <dbReference type="EMBL" id="MFC7448075.1"/>
    </source>
</evidence>
<evidence type="ECO:0000256" key="1">
    <source>
        <dbReference type="ARBA" id="ARBA00022679"/>
    </source>
</evidence>
<dbReference type="InterPro" id="IPR003673">
    <property type="entry name" value="CoA-Trfase_fam_III"/>
</dbReference>
<dbReference type="SUPFAM" id="SSF89796">
    <property type="entry name" value="CoA-transferase family III (CaiB/BaiF)"/>
    <property type="match status" value="1"/>
</dbReference>
<reference evidence="3" key="1">
    <citation type="journal article" date="2019" name="Int. J. Syst. Evol. Microbiol.">
        <title>The Global Catalogue of Microorganisms (GCM) 10K type strain sequencing project: providing services to taxonomists for standard genome sequencing and annotation.</title>
        <authorList>
            <consortium name="The Broad Institute Genomics Platform"/>
            <consortium name="The Broad Institute Genome Sequencing Center for Infectious Disease"/>
            <person name="Wu L."/>
            <person name="Ma J."/>
        </authorList>
    </citation>
    <scope>NUCLEOTIDE SEQUENCE [LARGE SCALE GENOMIC DNA]</scope>
    <source>
        <strain evidence="3">ICMP 19430</strain>
    </source>
</reference>
<dbReference type="Gene3D" id="3.40.50.10540">
    <property type="entry name" value="Crotonobetainyl-coa:carnitine coa-transferase, domain 1"/>
    <property type="match status" value="1"/>
</dbReference>